<feature type="domain" description="Xylanolytic transcriptional activator regulatory" evidence="8">
    <location>
        <begin position="168"/>
        <end position="411"/>
    </location>
</feature>
<dbReference type="GO" id="GO:0000785">
    <property type="term" value="C:chromatin"/>
    <property type="evidence" value="ECO:0007669"/>
    <property type="project" value="TreeGrafter"/>
</dbReference>
<dbReference type="GO" id="GO:0006351">
    <property type="term" value="P:DNA-templated transcription"/>
    <property type="evidence" value="ECO:0007669"/>
    <property type="project" value="InterPro"/>
</dbReference>
<dbReference type="GO" id="GO:0000981">
    <property type="term" value="F:DNA-binding transcription factor activity, RNA polymerase II-specific"/>
    <property type="evidence" value="ECO:0007669"/>
    <property type="project" value="InterPro"/>
</dbReference>
<dbReference type="Pfam" id="PF04082">
    <property type="entry name" value="Fungal_trans"/>
    <property type="match status" value="1"/>
</dbReference>
<evidence type="ECO:0000259" key="8">
    <source>
        <dbReference type="Pfam" id="PF04082"/>
    </source>
</evidence>
<keyword evidence="2" id="KW-0479">Metal-binding</keyword>
<organism evidence="9 10">
    <name type="scientific">Ogataea philodendri</name>
    <dbReference type="NCBI Taxonomy" id="1378263"/>
    <lineage>
        <taxon>Eukaryota</taxon>
        <taxon>Fungi</taxon>
        <taxon>Dikarya</taxon>
        <taxon>Ascomycota</taxon>
        <taxon>Saccharomycotina</taxon>
        <taxon>Pichiomycetes</taxon>
        <taxon>Pichiales</taxon>
        <taxon>Pichiaceae</taxon>
        <taxon>Ogataea</taxon>
    </lineage>
</organism>
<comment type="caution">
    <text evidence="9">The sequence shown here is derived from an EMBL/GenBank/DDBJ whole genome shotgun (WGS) entry which is preliminary data.</text>
</comment>
<evidence type="ECO:0000256" key="2">
    <source>
        <dbReference type="ARBA" id="ARBA00022723"/>
    </source>
</evidence>
<comment type="subcellular location">
    <subcellularLocation>
        <location evidence="1">Nucleus</location>
    </subcellularLocation>
</comment>
<evidence type="ECO:0000313" key="9">
    <source>
        <dbReference type="EMBL" id="KAH3663533.1"/>
    </source>
</evidence>
<dbReference type="PANTHER" id="PTHR40626">
    <property type="entry name" value="MIP31509P"/>
    <property type="match status" value="1"/>
</dbReference>
<evidence type="ECO:0000256" key="4">
    <source>
        <dbReference type="ARBA" id="ARBA00022771"/>
    </source>
</evidence>
<accession>A0A9P8P0E2</accession>
<evidence type="ECO:0000256" key="1">
    <source>
        <dbReference type="ARBA" id="ARBA00004123"/>
    </source>
</evidence>
<dbReference type="GO" id="GO:0005634">
    <property type="term" value="C:nucleus"/>
    <property type="evidence" value="ECO:0007669"/>
    <property type="project" value="UniProtKB-SubCell"/>
</dbReference>
<evidence type="ECO:0000256" key="7">
    <source>
        <dbReference type="SAM" id="MobiDB-lite"/>
    </source>
</evidence>
<dbReference type="CDD" id="cd12148">
    <property type="entry name" value="fungal_TF_MHR"/>
    <property type="match status" value="1"/>
</dbReference>
<dbReference type="RefSeq" id="XP_046059869.1">
    <property type="nucleotide sequence ID" value="XM_046206065.1"/>
</dbReference>
<dbReference type="OrthoDB" id="6077919at2759"/>
<keyword evidence="10" id="KW-1185">Reference proteome</keyword>
<dbReference type="Proteomes" id="UP000769157">
    <property type="component" value="Unassembled WGS sequence"/>
</dbReference>
<dbReference type="GeneID" id="70236898"/>
<dbReference type="EMBL" id="JAEUBE010000366">
    <property type="protein sequence ID" value="KAH3663533.1"/>
    <property type="molecule type" value="Genomic_DNA"/>
</dbReference>
<evidence type="ECO:0000313" key="10">
    <source>
        <dbReference type="Proteomes" id="UP000769157"/>
    </source>
</evidence>
<keyword evidence="5" id="KW-0862">Zinc</keyword>
<evidence type="ECO:0000256" key="6">
    <source>
        <dbReference type="ARBA" id="ARBA00023242"/>
    </source>
</evidence>
<evidence type="ECO:0000256" key="3">
    <source>
        <dbReference type="ARBA" id="ARBA00022737"/>
    </source>
</evidence>
<reference evidence="9" key="2">
    <citation type="submission" date="2021-01" db="EMBL/GenBank/DDBJ databases">
        <authorList>
            <person name="Schikora-Tamarit M.A."/>
        </authorList>
    </citation>
    <scope>NUCLEOTIDE SEQUENCE</scope>
    <source>
        <strain evidence="9">CBS6075</strain>
    </source>
</reference>
<keyword evidence="6" id="KW-0539">Nucleus</keyword>
<sequence length="570" mass="64933">MSQVLQKEGPSQTSHDEPHRRERHTEKDTKAGVKGPESGFTMKKTWNVKTVSVKSAGADEEDQTNSDFSETRHSNKVQSDSDTSVEDKQFERLLEPELLKSSRSAESVWNKYNFESKITPKGKISQVGDRDGKNVETYILKLCSGDGELKDAVRNSQLLQVSEMQQCLDRFFTGFNLVYPLIHLPSFETCNVDLLVAVVLAGGYDSHDVARRIMPLLRKKVFESDVYATGQLRLVQMMIICQIFALFNSSAREHQLALAHHGVLIHILRQHRYFEKTAEPKNWNDWVDCESRRRSAFIALQCDVQRSILFGADVTMSAFECLIQMPCSMSLWIASSSEWASQRTQQHPVSFLSVLQSHLECRNETSSTSGFHKQLVLHGLLNVMMNYKLNQPLLPYANWRSRCTTSLEHWKRDFDIYCKSVSNNLEDSSVFVQYSASVCALYRQGHLLLADFSGLKNVQRGPSYRSVSQHAIWHASQLLIEGYLSLDNWKVEGNLHYIWCLFSAIFVISNHFKGKSDGDLSKTLLVLSRGTPENIGTLPINPRPIVKNLQILFSHQHSELINQWAQLLVC</sequence>
<feature type="compositionally biased region" description="Polar residues" evidence="7">
    <location>
        <begin position="1"/>
        <end position="13"/>
    </location>
</feature>
<dbReference type="GO" id="GO:0008270">
    <property type="term" value="F:zinc ion binding"/>
    <property type="evidence" value="ECO:0007669"/>
    <property type="project" value="UniProtKB-KW"/>
</dbReference>
<name>A0A9P8P0E2_9ASCO</name>
<dbReference type="PANTHER" id="PTHR40626:SF11">
    <property type="entry name" value="ZINC FINGER PROTEIN YPR022C"/>
    <property type="match status" value="1"/>
</dbReference>
<dbReference type="AlphaFoldDB" id="A0A9P8P0E2"/>
<feature type="compositionally biased region" description="Basic and acidic residues" evidence="7">
    <location>
        <begin position="14"/>
        <end position="31"/>
    </location>
</feature>
<protein>
    <recommendedName>
        <fullName evidence="8">Xylanolytic transcriptional activator regulatory domain-containing protein</fullName>
    </recommendedName>
</protein>
<proteinExistence type="predicted"/>
<keyword evidence="3" id="KW-0677">Repeat</keyword>
<dbReference type="InterPro" id="IPR007219">
    <property type="entry name" value="XnlR_reg_dom"/>
</dbReference>
<evidence type="ECO:0000256" key="5">
    <source>
        <dbReference type="ARBA" id="ARBA00022833"/>
    </source>
</evidence>
<reference evidence="9" key="1">
    <citation type="journal article" date="2021" name="Open Biol.">
        <title>Shared evolutionary footprints suggest mitochondrial oxidative damage underlies multiple complex I losses in fungi.</title>
        <authorList>
            <person name="Schikora-Tamarit M.A."/>
            <person name="Marcet-Houben M."/>
            <person name="Nosek J."/>
            <person name="Gabaldon T."/>
        </authorList>
    </citation>
    <scope>NUCLEOTIDE SEQUENCE</scope>
    <source>
        <strain evidence="9">CBS6075</strain>
    </source>
</reference>
<dbReference type="GO" id="GO:0000978">
    <property type="term" value="F:RNA polymerase II cis-regulatory region sequence-specific DNA binding"/>
    <property type="evidence" value="ECO:0007669"/>
    <property type="project" value="InterPro"/>
</dbReference>
<feature type="region of interest" description="Disordered" evidence="7">
    <location>
        <begin position="1"/>
        <end position="87"/>
    </location>
</feature>
<keyword evidence="4" id="KW-0863">Zinc-finger</keyword>
<dbReference type="InterPro" id="IPR051059">
    <property type="entry name" value="VerF-like"/>
</dbReference>
<gene>
    <name evidence="9" type="ORF">OGAPHI_004934</name>
</gene>